<dbReference type="AlphaFoldDB" id="A0A3G6J5E1"/>
<gene>
    <name evidence="1" type="ORF">CCHOA_04240</name>
</gene>
<dbReference type="Proteomes" id="UP000269019">
    <property type="component" value="Chromosome"/>
</dbReference>
<protein>
    <submittedName>
        <fullName evidence="1">Uncharacterized protein</fullName>
    </submittedName>
</protein>
<dbReference type="KEGG" id="ccho:CCHOA_04240"/>
<dbReference type="EMBL" id="CP033896">
    <property type="protein sequence ID" value="AZA13257.1"/>
    <property type="molecule type" value="Genomic_DNA"/>
</dbReference>
<evidence type="ECO:0000313" key="2">
    <source>
        <dbReference type="Proteomes" id="UP000269019"/>
    </source>
</evidence>
<reference evidence="1 2" key="1">
    <citation type="submission" date="2018-11" db="EMBL/GenBank/DDBJ databases">
        <authorList>
            <person name="Kleinhagauer T."/>
            <person name="Glaeser S.P."/>
            <person name="Spergser J."/>
            <person name="Ruckert C."/>
            <person name="Kaempfer P."/>
            <person name="Busse H.-J."/>
        </authorList>
    </citation>
    <scope>NUCLEOTIDE SEQUENCE [LARGE SCALE GENOMIC DNA]</scope>
    <source>
        <strain evidence="1 2">200CH</strain>
    </source>
</reference>
<name>A0A3G6J5E1_9CORY</name>
<evidence type="ECO:0000313" key="1">
    <source>
        <dbReference type="EMBL" id="AZA13257.1"/>
    </source>
</evidence>
<organism evidence="1 2">
    <name type="scientific">Corynebacterium choanae</name>
    <dbReference type="NCBI Taxonomy" id="1862358"/>
    <lineage>
        <taxon>Bacteria</taxon>
        <taxon>Bacillati</taxon>
        <taxon>Actinomycetota</taxon>
        <taxon>Actinomycetes</taxon>
        <taxon>Mycobacteriales</taxon>
        <taxon>Corynebacteriaceae</taxon>
        <taxon>Corynebacterium</taxon>
    </lineage>
</organism>
<proteinExistence type="predicted"/>
<accession>A0A3G6J5E1</accession>
<keyword evidence="2" id="KW-1185">Reference proteome</keyword>
<sequence>MGFLQIQNGVSIADSVAVYDSSYRTRQPTPVAKNGQVHPPFGAAVGQAVFGHGISGCGTVA</sequence>